<evidence type="ECO:0000256" key="1">
    <source>
        <dbReference type="SAM" id="Phobius"/>
    </source>
</evidence>
<evidence type="ECO:0000313" key="2">
    <source>
        <dbReference type="EMBL" id="GAA0345185.1"/>
    </source>
</evidence>
<evidence type="ECO:0000313" key="3">
    <source>
        <dbReference type="Proteomes" id="UP001500782"/>
    </source>
</evidence>
<keyword evidence="1" id="KW-0812">Transmembrane</keyword>
<feature type="transmembrane region" description="Helical" evidence="1">
    <location>
        <begin position="263"/>
        <end position="285"/>
    </location>
</feature>
<keyword evidence="1" id="KW-1133">Transmembrane helix</keyword>
<name>A0ABN0WS48_9BACI</name>
<feature type="transmembrane region" description="Helical" evidence="1">
    <location>
        <begin position="159"/>
        <end position="178"/>
    </location>
</feature>
<gene>
    <name evidence="2" type="ORF">GCM10008967_39520</name>
</gene>
<sequence length="330" mass="36774">MKEILIGVLASMFFAVTFILNRTMELSGGHWIWSSSLRFFFMVPFLLLLVLARKNLSAVWIEMKKHPLQWLTWSFFGFVLFYAPITYAASYGPGWLVAGTWQLTIVAGTLLTPLFFDRIQTENGDLTQIRKKLPLKALCFSLLIFFGVILIQFQKASSLSVSEIIVGVTPVCVAAFAYPLGNRKMMELCGGRLDTFQRVLGMTIASLPFWMILAVIGVFNVGAPSSNQLIQTFIVAICSGVIATTLFFIATDRARDDQSKLSAVEATQSTQVLFVMVGEILLLSIPFPNGWAIVGLFIIVLGMLLHSYFTKNTQAKLLKSSPERKAEMRV</sequence>
<dbReference type="InterPro" id="IPR032713">
    <property type="entry name" value="EmrE"/>
</dbReference>
<dbReference type="EMBL" id="BAAADJ010000063">
    <property type="protein sequence ID" value="GAA0345185.1"/>
    <property type="molecule type" value="Genomic_DNA"/>
</dbReference>
<feature type="transmembrane region" description="Helical" evidence="1">
    <location>
        <begin position="199"/>
        <end position="223"/>
    </location>
</feature>
<feature type="transmembrane region" description="Helical" evidence="1">
    <location>
        <begin position="229"/>
        <end position="251"/>
    </location>
</feature>
<dbReference type="Pfam" id="PF13536">
    <property type="entry name" value="EmrE"/>
    <property type="match status" value="1"/>
</dbReference>
<comment type="caution">
    <text evidence="2">The sequence shown here is derived from an EMBL/GenBank/DDBJ whole genome shotgun (WGS) entry which is preliminary data.</text>
</comment>
<protein>
    <submittedName>
        <fullName evidence="2">Multidrug resistance efflux transporter family protein</fullName>
    </submittedName>
</protein>
<keyword evidence="1" id="KW-0472">Membrane</keyword>
<accession>A0ABN0WS48</accession>
<reference evidence="2 3" key="1">
    <citation type="journal article" date="2019" name="Int. J. Syst. Evol. Microbiol.">
        <title>The Global Catalogue of Microorganisms (GCM) 10K type strain sequencing project: providing services to taxonomists for standard genome sequencing and annotation.</title>
        <authorList>
            <consortium name="The Broad Institute Genomics Platform"/>
            <consortium name="The Broad Institute Genome Sequencing Center for Infectious Disease"/>
            <person name="Wu L."/>
            <person name="Ma J."/>
        </authorList>
    </citation>
    <scope>NUCLEOTIDE SEQUENCE [LARGE SCALE GENOMIC DNA]</scope>
    <source>
        <strain evidence="2 3">JCM 9731</strain>
    </source>
</reference>
<keyword evidence="3" id="KW-1185">Reference proteome</keyword>
<feature type="transmembrane region" description="Helical" evidence="1">
    <location>
        <begin position="70"/>
        <end position="89"/>
    </location>
</feature>
<dbReference type="Proteomes" id="UP001500782">
    <property type="component" value="Unassembled WGS sequence"/>
</dbReference>
<feature type="transmembrane region" description="Helical" evidence="1">
    <location>
        <begin position="137"/>
        <end position="153"/>
    </location>
</feature>
<organism evidence="2 3">
    <name type="scientific">Bacillus carboniphilus</name>
    <dbReference type="NCBI Taxonomy" id="86663"/>
    <lineage>
        <taxon>Bacteria</taxon>
        <taxon>Bacillati</taxon>
        <taxon>Bacillota</taxon>
        <taxon>Bacilli</taxon>
        <taxon>Bacillales</taxon>
        <taxon>Bacillaceae</taxon>
        <taxon>Bacillus</taxon>
    </lineage>
</organism>
<feature type="transmembrane region" description="Helical" evidence="1">
    <location>
        <begin position="31"/>
        <end position="50"/>
    </location>
</feature>
<dbReference type="RefSeq" id="WP_343803173.1">
    <property type="nucleotide sequence ID" value="NZ_BAAADJ010000063.1"/>
</dbReference>
<feature type="transmembrane region" description="Helical" evidence="1">
    <location>
        <begin position="291"/>
        <end position="309"/>
    </location>
</feature>
<proteinExistence type="predicted"/>
<feature type="transmembrane region" description="Helical" evidence="1">
    <location>
        <begin position="95"/>
        <end position="116"/>
    </location>
</feature>